<name>A0A481TMM1_HHV2</name>
<organismHost>
    <name type="scientific">Homo sapiens</name>
    <name type="common">Human</name>
    <dbReference type="NCBI Taxonomy" id="9606"/>
</organismHost>
<organism evidence="1">
    <name type="scientific">Human herpesvirus 2</name>
    <name type="common">HHV-2</name>
    <name type="synonym">Human herpes simplex virus 2</name>
    <dbReference type="NCBI Taxonomy" id="10310"/>
    <lineage>
        <taxon>Viruses</taxon>
        <taxon>Duplodnaviria</taxon>
        <taxon>Heunggongvirae</taxon>
        <taxon>Peploviricota</taxon>
        <taxon>Herviviricetes</taxon>
        <taxon>Herpesvirales</taxon>
        <taxon>Orthoherpesviridae</taxon>
        <taxon>Alphaherpesvirinae</taxon>
        <taxon>Simplexvirus</taxon>
        <taxon>Simplexvirus humanalpha2</taxon>
    </lineage>
</organism>
<dbReference type="EMBL" id="MH790634">
    <property type="protein sequence ID" value="QBH82844.1"/>
    <property type="molecule type" value="Genomic_DNA"/>
</dbReference>
<proteinExistence type="predicted"/>
<accession>A0A481TMM1</accession>
<evidence type="ECO:0000313" key="1">
    <source>
        <dbReference type="EMBL" id="QBH82844.1"/>
    </source>
</evidence>
<reference evidence="1" key="1">
    <citation type="submission" date="2018-08" db="EMBL/GenBank/DDBJ databases">
        <title>HSV2 whole genome sequences from clinical isolates.</title>
        <authorList>
            <person name="Roychoudhury P."/>
            <person name="Greninger A.L."/>
            <person name="Jerome K.R."/>
            <person name="Johnston C."/>
            <person name="Wald A."/>
            <person name="Xie H."/>
        </authorList>
    </citation>
    <scope>NUCLEOTIDE SEQUENCE</scope>
    <source>
        <strain evidence="1">2000-9815</strain>
    </source>
</reference>
<protein>
    <submittedName>
        <fullName evidence="1">Uncharacterized protein</fullName>
    </submittedName>
</protein>
<sequence length="32" mass="3490">MSGTTNISPWFTTWNPTYANSSGSVRSRGARV</sequence>